<dbReference type="CDD" id="cd18316">
    <property type="entry name" value="BTB_POZ_KCTD-like"/>
    <property type="match status" value="1"/>
</dbReference>
<dbReference type="Pfam" id="PF02214">
    <property type="entry name" value="BTB_2"/>
    <property type="match status" value="1"/>
</dbReference>
<proteinExistence type="predicted"/>
<gene>
    <name evidence="2" type="ORF">AGERDE_LOCUS3641</name>
</gene>
<dbReference type="InterPro" id="IPR003131">
    <property type="entry name" value="T1-type_BTB"/>
</dbReference>
<dbReference type="Proteomes" id="UP000789831">
    <property type="component" value="Unassembled WGS sequence"/>
</dbReference>
<organism evidence="2 3">
    <name type="scientific">Ambispora gerdemannii</name>
    <dbReference type="NCBI Taxonomy" id="144530"/>
    <lineage>
        <taxon>Eukaryota</taxon>
        <taxon>Fungi</taxon>
        <taxon>Fungi incertae sedis</taxon>
        <taxon>Mucoromycota</taxon>
        <taxon>Glomeromycotina</taxon>
        <taxon>Glomeromycetes</taxon>
        <taxon>Archaeosporales</taxon>
        <taxon>Ambisporaceae</taxon>
        <taxon>Ambispora</taxon>
    </lineage>
</organism>
<dbReference type="PANTHER" id="PTHR14499">
    <property type="entry name" value="POTASSIUM CHANNEL TETRAMERIZATION DOMAIN-CONTAINING"/>
    <property type="match status" value="1"/>
</dbReference>
<dbReference type="OrthoDB" id="10034757at2759"/>
<dbReference type="EMBL" id="CAJVPL010000370">
    <property type="protein sequence ID" value="CAG8488859.1"/>
    <property type="molecule type" value="Genomic_DNA"/>
</dbReference>
<comment type="caution">
    <text evidence="2">The sequence shown here is derived from an EMBL/GenBank/DDBJ whole genome shotgun (WGS) entry which is preliminary data.</text>
</comment>
<feature type="domain" description="BTB" evidence="1">
    <location>
        <begin position="3"/>
        <end position="113"/>
    </location>
</feature>
<dbReference type="InterPro" id="IPR011333">
    <property type="entry name" value="SKP1/BTB/POZ_sf"/>
</dbReference>
<dbReference type="SUPFAM" id="SSF54695">
    <property type="entry name" value="POZ domain"/>
    <property type="match status" value="1"/>
</dbReference>
<evidence type="ECO:0000313" key="2">
    <source>
        <dbReference type="EMBL" id="CAG8488859.1"/>
    </source>
</evidence>
<evidence type="ECO:0000259" key="1">
    <source>
        <dbReference type="SMART" id="SM00225"/>
    </source>
</evidence>
<dbReference type="Gene3D" id="3.30.710.10">
    <property type="entry name" value="Potassium Channel Kv1.1, Chain A"/>
    <property type="match status" value="1"/>
</dbReference>
<protein>
    <submittedName>
        <fullName evidence="2">2311_t:CDS:1</fullName>
    </submittedName>
</protein>
<dbReference type="InterPro" id="IPR000210">
    <property type="entry name" value="BTB/POZ_dom"/>
</dbReference>
<dbReference type="AlphaFoldDB" id="A0A9N8ZC68"/>
<sequence length="330" mass="38621">MEQTIILNIGGVKYETLRSTLTAHPDTLLGTMFAERNKHLLKPKNGNEYFIDRNGHVFHYIMEYYRTGVLSWPTRDSEDNKCTITLQAFNTELDYFQIKVNQEDQRDKNIILQLSKSLDSFVFYLEENLSKYMENMEPEIWLKITPDAEPKFWTKNLGWVPSPFTTCKSLTYQLMKKFYKEIYEHLTTTFKGTDIEKKSQNNDNHVEIIFTPNEKDLTAGYLKNDSYCTIATNILQATFCLFQQLSCRVWRESHEEWNIECVGNTVKHSSSRTYLDTELALSSRFMTLPLVSHMSKFFISTFANSRPTQGMRIVVSLCFNKITQDHTSLM</sequence>
<evidence type="ECO:0000313" key="3">
    <source>
        <dbReference type="Proteomes" id="UP000789831"/>
    </source>
</evidence>
<reference evidence="2" key="1">
    <citation type="submission" date="2021-06" db="EMBL/GenBank/DDBJ databases">
        <authorList>
            <person name="Kallberg Y."/>
            <person name="Tangrot J."/>
            <person name="Rosling A."/>
        </authorList>
    </citation>
    <scope>NUCLEOTIDE SEQUENCE</scope>
    <source>
        <strain evidence="2">MT106</strain>
    </source>
</reference>
<dbReference type="SMART" id="SM00225">
    <property type="entry name" value="BTB"/>
    <property type="match status" value="1"/>
</dbReference>
<accession>A0A9N8ZC68</accession>
<name>A0A9N8ZC68_9GLOM</name>
<keyword evidence="3" id="KW-1185">Reference proteome</keyword>
<dbReference type="GO" id="GO:0051260">
    <property type="term" value="P:protein homooligomerization"/>
    <property type="evidence" value="ECO:0007669"/>
    <property type="project" value="InterPro"/>
</dbReference>
<dbReference type="PANTHER" id="PTHR14499:SF136">
    <property type="entry name" value="GH08630P"/>
    <property type="match status" value="1"/>
</dbReference>